<reference evidence="1" key="1">
    <citation type="submission" date="2018-02" db="EMBL/GenBank/DDBJ databases">
        <title>Rhizophora mucronata_Transcriptome.</title>
        <authorList>
            <person name="Meera S.P."/>
            <person name="Sreeshan A."/>
            <person name="Augustine A."/>
        </authorList>
    </citation>
    <scope>NUCLEOTIDE SEQUENCE</scope>
    <source>
        <tissue evidence="1">Leaf</tissue>
    </source>
</reference>
<accession>A0A2P2LJZ4</accession>
<evidence type="ECO:0000313" key="1">
    <source>
        <dbReference type="EMBL" id="MBX18292.1"/>
    </source>
</evidence>
<dbReference type="AlphaFoldDB" id="A0A2P2LJZ4"/>
<sequence length="53" mass="6124">MLKPPSLKARRAIFSSVSKNRSPELKQVFLGTQRERAIRLGLESFYSFWLGLL</sequence>
<proteinExistence type="predicted"/>
<dbReference type="EMBL" id="GGEC01037808">
    <property type="protein sequence ID" value="MBX18292.1"/>
    <property type="molecule type" value="Transcribed_RNA"/>
</dbReference>
<organism evidence="1">
    <name type="scientific">Rhizophora mucronata</name>
    <name type="common">Asiatic mangrove</name>
    <dbReference type="NCBI Taxonomy" id="61149"/>
    <lineage>
        <taxon>Eukaryota</taxon>
        <taxon>Viridiplantae</taxon>
        <taxon>Streptophyta</taxon>
        <taxon>Embryophyta</taxon>
        <taxon>Tracheophyta</taxon>
        <taxon>Spermatophyta</taxon>
        <taxon>Magnoliopsida</taxon>
        <taxon>eudicotyledons</taxon>
        <taxon>Gunneridae</taxon>
        <taxon>Pentapetalae</taxon>
        <taxon>rosids</taxon>
        <taxon>fabids</taxon>
        <taxon>Malpighiales</taxon>
        <taxon>Rhizophoraceae</taxon>
        <taxon>Rhizophora</taxon>
    </lineage>
</organism>
<protein>
    <submittedName>
        <fullName evidence="1">Uncharacterized protein</fullName>
    </submittedName>
</protein>
<name>A0A2P2LJZ4_RHIMU</name>